<protein>
    <submittedName>
        <fullName evidence="1">Uncharacterized protein</fullName>
    </submittedName>
</protein>
<evidence type="ECO:0000313" key="1">
    <source>
        <dbReference type="EMBL" id="MDR6425822.1"/>
    </source>
</evidence>
<dbReference type="EMBL" id="JAVDQZ010000002">
    <property type="protein sequence ID" value="MDR6425822.1"/>
    <property type="molecule type" value="Genomic_DNA"/>
</dbReference>
<dbReference type="Proteomes" id="UP001184828">
    <property type="component" value="Unassembled WGS sequence"/>
</dbReference>
<organism evidence="1 2">
    <name type="scientific">Variovorax paradoxus</name>
    <dbReference type="NCBI Taxonomy" id="34073"/>
    <lineage>
        <taxon>Bacteria</taxon>
        <taxon>Pseudomonadati</taxon>
        <taxon>Pseudomonadota</taxon>
        <taxon>Betaproteobacteria</taxon>
        <taxon>Burkholderiales</taxon>
        <taxon>Comamonadaceae</taxon>
        <taxon>Variovorax</taxon>
    </lineage>
</organism>
<accession>A0AAE4BXC7</accession>
<dbReference type="RefSeq" id="WP_145739341.1">
    <property type="nucleotide sequence ID" value="NZ_JAVDQZ010000002.1"/>
</dbReference>
<reference evidence="1" key="1">
    <citation type="submission" date="2023-07" db="EMBL/GenBank/DDBJ databases">
        <title>Sorghum-associated microbial communities from plants grown in Nebraska, USA.</title>
        <authorList>
            <person name="Schachtman D."/>
        </authorList>
    </citation>
    <scope>NUCLEOTIDE SEQUENCE</scope>
    <source>
        <strain evidence="1">DS2114</strain>
    </source>
</reference>
<gene>
    <name evidence="1" type="ORF">J2738_001951</name>
</gene>
<dbReference type="AlphaFoldDB" id="A0AAE4BXC7"/>
<evidence type="ECO:0000313" key="2">
    <source>
        <dbReference type="Proteomes" id="UP001184828"/>
    </source>
</evidence>
<name>A0AAE4BXC7_VARPD</name>
<sequence>MISDDIDTLDPQELRERLRKADAQLAFQKSIIAYGIPAISRRRPQTRMPSLRGHFSWRQGSADPKILIGQRKKAL</sequence>
<proteinExistence type="predicted"/>
<comment type="caution">
    <text evidence="1">The sequence shown here is derived from an EMBL/GenBank/DDBJ whole genome shotgun (WGS) entry which is preliminary data.</text>
</comment>